<gene>
    <name evidence="1" type="ORF">K4L44_01210</name>
</gene>
<reference evidence="1" key="1">
    <citation type="submission" date="2021-08" db="EMBL/GenBank/DDBJ databases">
        <title>Novel anaerobic bacterium isolated from sea squirt in East Sea, Republic of Korea.</title>
        <authorList>
            <person name="Nguyen T.H."/>
            <person name="Li Z."/>
            <person name="Lee Y.-J."/>
            <person name="Ko J."/>
            <person name="Kim S.-G."/>
        </authorList>
    </citation>
    <scope>NUCLEOTIDE SEQUENCE</scope>
    <source>
        <strain evidence="1">KCTC 25031</strain>
    </source>
</reference>
<proteinExistence type="predicted"/>
<evidence type="ECO:0000313" key="1">
    <source>
        <dbReference type="EMBL" id="QZE14518.1"/>
    </source>
</evidence>
<dbReference type="Proteomes" id="UP000826212">
    <property type="component" value="Chromosome"/>
</dbReference>
<keyword evidence="1" id="KW-0808">Transferase</keyword>
<name>A0AC61NFX1_9BACT</name>
<accession>A0AC61NFX1</accession>
<protein>
    <submittedName>
        <fullName evidence="1">FAD:protein FMN transferase</fullName>
    </submittedName>
</protein>
<evidence type="ECO:0000313" key="2">
    <source>
        <dbReference type="Proteomes" id="UP000826212"/>
    </source>
</evidence>
<dbReference type="EMBL" id="CP081303">
    <property type="protein sequence ID" value="QZE14518.1"/>
    <property type="molecule type" value="Genomic_DNA"/>
</dbReference>
<keyword evidence="2" id="KW-1185">Reference proteome</keyword>
<sequence>MNKIRFWFVVCSIIFYSSCSNKAPRYVFNTGAVYGTLYHIVYESPDGKDLHKEIKKEMASFDNSLSTFNPNSTISKVNKNEDTSLDPFFLKCFKKAVSVSKVTSGAFDMTVAPMVNAWGFGFKNRENISADVIDSLKSIVGYQMVKLQDGKIVKDDPRIMLDASAIAKGFSVDVVSDFLRRKGCRNFMVEIGGEIDAQGINEKGNIWVIGINKPKEDMSLDNQELRATVMLKDCGLATSGNYRNFYVKDGKKYAHTIDPRTGYPVQHSLLSSSVLAPTCMEADAYATSFMVMGLEEAKKIVLSSPDLEAFFIYFDGEKNKVWSSSGFKRNIKDLID</sequence>
<organism evidence="1 2">
    <name type="scientific">Halosquirtibacter laminarini</name>
    <dbReference type="NCBI Taxonomy" id="3374600"/>
    <lineage>
        <taxon>Bacteria</taxon>
        <taxon>Pseudomonadati</taxon>
        <taxon>Bacteroidota</taxon>
        <taxon>Bacteroidia</taxon>
        <taxon>Marinilabiliales</taxon>
        <taxon>Prolixibacteraceae</taxon>
        <taxon>Halosquirtibacter</taxon>
    </lineage>
</organism>